<dbReference type="InterPro" id="IPR013655">
    <property type="entry name" value="PAS_fold_3"/>
</dbReference>
<dbReference type="SUPFAM" id="SSF55781">
    <property type="entry name" value="GAF domain-like"/>
    <property type="match status" value="1"/>
</dbReference>
<dbReference type="GO" id="GO:0003824">
    <property type="term" value="F:catalytic activity"/>
    <property type="evidence" value="ECO:0007669"/>
    <property type="project" value="UniProtKB-ARBA"/>
</dbReference>
<evidence type="ECO:0000313" key="4">
    <source>
        <dbReference type="EMBL" id="SFE61069.1"/>
    </source>
</evidence>
<dbReference type="InterPro" id="IPR052163">
    <property type="entry name" value="DGC-Regulatory_Protein"/>
</dbReference>
<evidence type="ECO:0000259" key="3">
    <source>
        <dbReference type="PROSITE" id="PS50887"/>
    </source>
</evidence>
<feature type="domain" description="GGDEF" evidence="3">
    <location>
        <begin position="332"/>
        <end position="465"/>
    </location>
</feature>
<dbReference type="Pfam" id="PF08447">
    <property type="entry name" value="PAS_3"/>
    <property type="match status" value="1"/>
</dbReference>
<accession>A0A1I2BY64</accession>
<dbReference type="PANTHER" id="PTHR46663:SF3">
    <property type="entry name" value="SLL0267 PROTEIN"/>
    <property type="match status" value="1"/>
</dbReference>
<feature type="compositionally biased region" description="Low complexity" evidence="1">
    <location>
        <begin position="465"/>
        <end position="483"/>
    </location>
</feature>
<dbReference type="PANTHER" id="PTHR46663">
    <property type="entry name" value="DIGUANYLATE CYCLASE DGCT-RELATED"/>
    <property type="match status" value="1"/>
</dbReference>
<dbReference type="FunFam" id="3.30.70.270:FF:000001">
    <property type="entry name" value="Diguanylate cyclase domain protein"/>
    <property type="match status" value="1"/>
</dbReference>
<dbReference type="NCBIfam" id="TIGR00254">
    <property type="entry name" value="GGDEF"/>
    <property type="match status" value="1"/>
</dbReference>
<dbReference type="AlphaFoldDB" id="A0A1I2BY64"/>
<organism evidence="4 5">
    <name type="scientific">Paracidovorax wautersii</name>
    <dbReference type="NCBI Taxonomy" id="1177982"/>
    <lineage>
        <taxon>Bacteria</taxon>
        <taxon>Pseudomonadati</taxon>
        <taxon>Pseudomonadota</taxon>
        <taxon>Betaproteobacteria</taxon>
        <taxon>Burkholderiales</taxon>
        <taxon>Comamonadaceae</taxon>
        <taxon>Paracidovorax</taxon>
    </lineage>
</organism>
<dbReference type="InterPro" id="IPR029787">
    <property type="entry name" value="Nucleotide_cyclase"/>
</dbReference>
<dbReference type="InterPro" id="IPR035965">
    <property type="entry name" value="PAS-like_dom_sf"/>
</dbReference>
<reference evidence="5" key="1">
    <citation type="submission" date="2016-10" db="EMBL/GenBank/DDBJ databases">
        <authorList>
            <person name="Varghese N."/>
            <person name="Submissions S."/>
        </authorList>
    </citation>
    <scope>NUCLEOTIDE SEQUENCE [LARGE SCALE GENOMIC DNA]</scope>
    <source>
        <strain evidence="5">DSM 27981</strain>
    </source>
</reference>
<feature type="domain" description="PAS" evidence="2">
    <location>
        <begin position="25"/>
        <end position="88"/>
    </location>
</feature>
<dbReference type="PROSITE" id="PS50112">
    <property type="entry name" value="PAS"/>
    <property type="match status" value="1"/>
</dbReference>
<dbReference type="InterPro" id="IPR043128">
    <property type="entry name" value="Rev_trsase/Diguanyl_cyclase"/>
</dbReference>
<sequence length="483" mass="53174">MASRHNGSGHETYFCLMQRISTLNIVDMLLDAVCVVELDSTIVFVSAAFERIFGYAPPEVVGKRMLDMVHPDDLPVTQTQAQNVNAGELQLHFENRYIRKDGRVAHIRWTARWIEEHQVRLAVAHDITERKATEALQAAIYDISEAAHAEQTLESLLARIHRIIGRLLPATNLSVALYDAAAQTLSFPYYADTHHPAPPPLPLAQAPLCAEVIRTGAALLLTPDTPAALKAHLPVPQPHSWLGVPLQTSNGALGVIGVLVLQGYSDKAIYTAKDQELLQFISTQVTAAIERKQMLERLRHMAQYDPLTQLPNRQLFLDRLKTALARARRDQQPLSLLFIDLDRFKEVNDTLGHAMGDLLLQGVAQRLLECVRASDTVARLGGDEFVVLIEGCHLAEHAAGTAEKVRLAFDQAFDLEGNRLHIRPSIGIASYPDHGDEEHRLLVHADEAMYESKKSGGNRVSVAYAPGARPQPAIAPPASAAGQ</sequence>
<dbReference type="NCBIfam" id="TIGR00229">
    <property type="entry name" value="sensory_box"/>
    <property type="match status" value="1"/>
</dbReference>
<evidence type="ECO:0000313" key="5">
    <source>
        <dbReference type="Proteomes" id="UP000199119"/>
    </source>
</evidence>
<dbReference type="InterPro" id="IPR000014">
    <property type="entry name" value="PAS"/>
</dbReference>
<protein>
    <submittedName>
        <fullName evidence="4">PAS domain S-box-containing protein/diguanylate cyclase (GGDEF) domain-containing protein</fullName>
    </submittedName>
</protein>
<dbReference type="PROSITE" id="PS50887">
    <property type="entry name" value="GGDEF"/>
    <property type="match status" value="1"/>
</dbReference>
<dbReference type="SMART" id="SM00065">
    <property type="entry name" value="GAF"/>
    <property type="match status" value="1"/>
</dbReference>
<feature type="region of interest" description="Disordered" evidence="1">
    <location>
        <begin position="461"/>
        <end position="483"/>
    </location>
</feature>
<dbReference type="InterPro" id="IPR000160">
    <property type="entry name" value="GGDEF_dom"/>
</dbReference>
<gene>
    <name evidence="4" type="ORF">SAMN04489711_103269</name>
</gene>
<keyword evidence="5" id="KW-1185">Reference proteome</keyword>
<proteinExistence type="predicted"/>
<dbReference type="SMART" id="SM00267">
    <property type="entry name" value="GGDEF"/>
    <property type="match status" value="1"/>
</dbReference>
<evidence type="ECO:0000256" key="1">
    <source>
        <dbReference type="SAM" id="MobiDB-lite"/>
    </source>
</evidence>
<dbReference type="STRING" id="1177982.SAMN04489711_103269"/>
<evidence type="ECO:0000259" key="2">
    <source>
        <dbReference type="PROSITE" id="PS50112"/>
    </source>
</evidence>
<dbReference type="InterPro" id="IPR029016">
    <property type="entry name" value="GAF-like_dom_sf"/>
</dbReference>
<dbReference type="SMART" id="SM00091">
    <property type="entry name" value="PAS"/>
    <property type="match status" value="1"/>
</dbReference>
<dbReference type="EMBL" id="FONX01000003">
    <property type="protein sequence ID" value="SFE61069.1"/>
    <property type="molecule type" value="Genomic_DNA"/>
</dbReference>
<dbReference type="Pfam" id="PF13185">
    <property type="entry name" value="GAF_2"/>
    <property type="match status" value="1"/>
</dbReference>
<dbReference type="Pfam" id="PF00990">
    <property type="entry name" value="GGDEF"/>
    <property type="match status" value="1"/>
</dbReference>
<dbReference type="Gene3D" id="3.30.450.20">
    <property type="entry name" value="PAS domain"/>
    <property type="match status" value="1"/>
</dbReference>
<name>A0A1I2BY64_9BURK</name>
<dbReference type="CDD" id="cd01949">
    <property type="entry name" value="GGDEF"/>
    <property type="match status" value="1"/>
</dbReference>
<dbReference type="SUPFAM" id="SSF55785">
    <property type="entry name" value="PYP-like sensor domain (PAS domain)"/>
    <property type="match status" value="1"/>
</dbReference>
<dbReference type="SUPFAM" id="SSF55073">
    <property type="entry name" value="Nucleotide cyclase"/>
    <property type="match status" value="1"/>
</dbReference>
<dbReference type="Proteomes" id="UP000199119">
    <property type="component" value="Unassembled WGS sequence"/>
</dbReference>
<dbReference type="CDD" id="cd00130">
    <property type="entry name" value="PAS"/>
    <property type="match status" value="1"/>
</dbReference>
<dbReference type="Gene3D" id="3.30.70.270">
    <property type="match status" value="1"/>
</dbReference>
<dbReference type="InterPro" id="IPR003018">
    <property type="entry name" value="GAF"/>
</dbReference>
<dbReference type="Gene3D" id="3.30.450.40">
    <property type="match status" value="1"/>
</dbReference>